<dbReference type="RefSeq" id="WP_259138111.1">
    <property type="nucleotide sequence ID" value="NZ_JANUXX010000004.1"/>
</dbReference>
<gene>
    <name evidence="1" type="ORF">NXS10_04465</name>
</gene>
<dbReference type="Proteomes" id="UP001206548">
    <property type="component" value="Unassembled WGS sequence"/>
</dbReference>
<reference evidence="1 2" key="1">
    <citation type="journal article" date="2023" name="Int. J. Syst. Evol. Microbiol.">
        <title>Streptococcus sciuri sp. nov., Staphylococcus marylandisciuri sp. nov. and Staphylococcus americanisciuri sp. nov., isolated from faeces of eastern grey squirrel (Sciurus carolinensis).</title>
        <authorList>
            <person name="Volokhov D.V."/>
            <person name="Zagorodnyaya T.A."/>
            <person name="Furtak V.A."/>
            <person name="Nattanmai G."/>
            <person name="Randall L."/>
            <person name="Jose S."/>
            <person name="Gao Y."/>
            <person name="Eisenberg T."/>
            <person name="Delmonte P."/>
            <person name="Blom J."/>
            <person name="Mitchell K.K."/>
        </authorList>
    </citation>
    <scope>NUCLEOTIDE SEQUENCE [LARGE SCALE GENOMIC DNA]</scope>
    <source>
        <strain evidence="1 2">SQ9-PEA</strain>
    </source>
</reference>
<comment type="caution">
    <text evidence="1">The sequence shown here is derived from an EMBL/GenBank/DDBJ whole genome shotgun (WGS) entry which is preliminary data.</text>
</comment>
<evidence type="ECO:0000313" key="2">
    <source>
        <dbReference type="Proteomes" id="UP001206548"/>
    </source>
</evidence>
<organism evidence="1 2">
    <name type="scientific">Streptococcus sciuri</name>
    <dbReference type="NCBI Taxonomy" id="2973939"/>
    <lineage>
        <taxon>Bacteria</taxon>
        <taxon>Bacillati</taxon>
        <taxon>Bacillota</taxon>
        <taxon>Bacilli</taxon>
        <taxon>Lactobacillales</taxon>
        <taxon>Streptococcaceae</taxon>
        <taxon>Streptococcus</taxon>
    </lineage>
</organism>
<accession>A0ABT2F6V9</accession>
<protein>
    <submittedName>
        <fullName evidence="1">Uncharacterized protein</fullName>
    </submittedName>
</protein>
<sequence>MIKSVRTGISDSVTYILSITYRMCDDEVIAIIFVDIAIVKSRTVNHISISAVFYSDWIVKLSSV</sequence>
<evidence type="ECO:0000313" key="1">
    <source>
        <dbReference type="EMBL" id="MCS4488211.1"/>
    </source>
</evidence>
<dbReference type="EMBL" id="JANUXX010000004">
    <property type="protein sequence ID" value="MCS4488211.1"/>
    <property type="molecule type" value="Genomic_DNA"/>
</dbReference>
<keyword evidence="2" id="KW-1185">Reference proteome</keyword>
<proteinExistence type="predicted"/>
<name>A0ABT2F6V9_9STRE</name>